<protein>
    <submittedName>
        <fullName evidence="2">Metal-dependent hydrolase</fullName>
    </submittedName>
</protein>
<gene>
    <name evidence="2" type="ORF">ACFOKC_06660</name>
</gene>
<dbReference type="AlphaFoldDB" id="A0ABD5NEU2"/>
<sequence length="184" mass="19566">MSTTHAAMGVSIAAVTVWIAPELAVPAALGAMAGGIFPDLDVAVVAHRRTLHFPEHYWLPVALAAPVAAVAPSAVTVGAAFFALSAAVHSVSDAFGGGLGARPWRNDDQRGVYSHRRGEWIPPRRWIRYDGAPEDLLAAAVLSLPGLLLFDGLVRDLTLAMLAVSVVYTVLRKPLGELTHRYDL</sequence>
<keyword evidence="3" id="KW-1185">Reference proteome</keyword>
<dbReference type="RefSeq" id="WP_390226284.1">
    <property type="nucleotide sequence ID" value="NZ_JBHRWN010000002.1"/>
</dbReference>
<proteinExistence type="predicted"/>
<dbReference type="GO" id="GO:0016787">
    <property type="term" value="F:hydrolase activity"/>
    <property type="evidence" value="ECO:0007669"/>
    <property type="project" value="UniProtKB-KW"/>
</dbReference>
<feature type="transmembrane region" description="Helical" evidence="1">
    <location>
        <begin position="57"/>
        <end position="84"/>
    </location>
</feature>
<reference evidence="2 3" key="1">
    <citation type="journal article" date="2019" name="Int. J. Syst. Evol. Microbiol.">
        <title>The Global Catalogue of Microorganisms (GCM) 10K type strain sequencing project: providing services to taxonomists for standard genome sequencing and annotation.</title>
        <authorList>
            <consortium name="The Broad Institute Genomics Platform"/>
            <consortium name="The Broad Institute Genome Sequencing Center for Infectious Disease"/>
            <person name="Wu L."/>
            <person name="Ma J."/>
        </authorList>
    </citation>
    <scope>NUCLEOTIDE SEQUENCE [LARGE SCALE GENOMIC DNA]</scope>
    <source>
        <strain evidence="2 3">CGMCC 1.12562</strain>
    </source>
</reference>
<comment type="caution">
    <text evidence="2">The sequence shown here is derived from an EMBL/GenBank/DDBJ whole genome shotgun (WGS) entry which is preliminary data.</text>
</comment>
<keyword evidence="1" id="KW-1133">Transmembrane helix</keyword>
<dbReference type="EMBL" id="JBHRWN010000002">
    <property type="protein sequence ID" value="MFC3477403.1"/>
    <property type="molecule type" value="Genomic_DNA"/>
</dbReference>
<keyword evidence="2" id="KW-0378">Hydrolase</keyword>
<keyword evidence="1" id="KW-0472">Membrane</keyword>
<evidence type="ECO:0000256" key="1">
    <source>
        <dbReference type="SAM" id="Phobius"/>
    </source>
</evidence>
<name>A0ABD5NEU2_9EURY</name>
<keyword evidence="1" id="KW-0812">Transmembrane</keyword>
<evidence type="ECO:0000313" key="3">
    <source>
        <dbReference type="Proteomes" id="UP001595660"/>
    </source>
</evidence>
<organism evidence="2 3">
    <name type="scientific">Halobacterium litoreum</name>
    <dbReference type="NCBI Taxonomy" id="2039234"/>
    <lineage>
        <taxon>Archaea</taxon>
        <taxon>Methanobacteriati</taxon>
        <taxon>Methanobacteriota</taxon>
        <taxon>Stenosarchaea group</taxon>
        <taxon>Halobacteria</taxon>
        <taxon>Halobacteriales</taxon>
        <taxon>Halobacteriaceae</taxon>
        <taxon>Halobacterium</taxon>
    </lineage>
</organism>
<accession>A0ABD5NEU2</accession>
<dbReference type="Proteomes" id="UP001595660">
    <property type="component" value="Unassembled WGS sequence"/>
</dbReference>
<evidence type="ECO:0000313" key="2">
    <source>
        <dbReference type="EMBL" id="MFC3477403.1"/>
    </source>
</evidence>